<dbReference type="GO" id="GO:0016747">
    <property type="term" value="F:acyltransferase activity, transferring groups other than amino-acyl groups"/>
    <property type="evidence" value="ECO:0007669"/>
    <property type="project" value="InterPro"/>
</dbReference>
<evidence type="ECO:0000259" key="1">
    <source>
        <dbReference type="PROSITE" id="PS51186"/>
    </source>
</evidence>
<evidence type="ECO:0000313" key="2">
    <source>
        <dbReference type="EMBL" id="SJZ80996.1"/>
    </source>
</evidence>
<dbReference type="EMBL" id="FUXA01000009">
    <property type="protein sequence ID" value="SJZ80996.1"/>
    <property type="molecule type" value="Genomic_DNA"/>
</dbReference>
<dbReference type="SUPFAM" id="SSF55729">
    <property type="entry name" value="Acyl-CoA N-acyltransferases (Nat)"/>
    <property type="match status" value="1"/>
</dbReference>
<proteinExistence type="predicted"/>
<dbReference type="InterPro" id="IPR000182">
    <property type="entry name" value="GNAT_dom"/>
</dbReference>
<dbReference type="RefSeq" id="WP_159444119.1">
    <property type="nucleotide sequence ID" value="NZ_FMTO01000008.1"/>
</dbReference>
<name>A0A1T4NPL1_9FIRM</name>
<dbReference type="PROSITE" id="PS51186">
    <property type="entry name" value="GNAT"/>
    <property type="match status" value="1"/>
</dbReference>
<feature type="domain" description="N-acetyltransferase" evidence="1">
    <location>
        <begin position="35"/>
        <end position="179"/>
    </location>
</feature>
<keyword evidence="3" id="KW-1185">Reference proteome</keyword>
<dbReference type="CDD" id="cd04301">
    <property type="entry name" value="NAT_SF"/>
    <property type="match status" value="1"/>
</dbReference>
<dbReference type="AlphaFoldDB" id="A0A1T4NPL1"/>
<dbReference type="InterPro" id="IPR016181">
    <property type="entry name" value="Acyl_CoA_acyltransferase"/>
</dbReference>
<evidence type="ECO:0000313" key="3">
    <source>
        <dbReference type="Proteomes" id="UP000189857"/>
    </source>
</evidence>
<dbReference type="Proteomes" id="UP000189857">
    <property type="component" value="Unassembled WGS sequence"/>
</dbReference>
<dbReference type="Pfam" id="PF00583">
    <property type="entry name" value="Acetyltransf_1"/>
    <property type="match status" value="1"/>
</dbReference>
<sequence length="179" mass="21092">MDLKMIKDHFNMPDKSYKELARHLRLVEVKEDELPVLHEMQVKSFMPLYEKYHDECSPAIESIDRIKARFAAENRKYYFIMMDGARVGVINIGHNDPNEKKISFISPLFILPEFQNRGIGYVAIQQAFQMLPEVTTWKLETILQEKGNCHLYEKCGFIRTGEELVINDKMTLIMYELQK</sequence>
<reference evidence="2 3" key="1">
    <citation type="submission" date="2017-02" db="EMBL/GenBank/DDBJ databases">
        <authorList>
            <person name="Peterson S.W."/>
        </authorList>
    </citation>
    <scope>NUCLEOTIDE SEQUENCE [LARGE SCALE GENOMIC DNA]</scope>
    <source>
        <strain evidence="2 3">ATCC 17233</strain>
    </source>
</reference>
<organism evidence="2 3">
    <name type="scientific">Eubacterium ruminantium</name>
    <dbReference type="NCBI Taxonomy" id="42322"/>
    <lineage>
        <taxon>Bacteria</taxon>
        <taxon>Bacillati</taxon>
        <taxon>Bacillota</taxon>
        <taxon>Clostridia</taxon>
        <taxon>Eubacteriales</taxon>
        <taxon>Eubacteriaceae</taxon>
        <taxon>Eubacterium</taxon>
    </lineage>
</organism>
<keyword evidence="2" id="KW-0808">Transferase</keyword>
<gene>
    <name evidence="2" type="ORF">SAMN02745110_01663</name>
</gene>
<protein>
    <submittedName>
        <fullName evidence="2">Acetyltransferase (GNAT) family protein</fullName>
    </submittedName>
</protein>
<dbReference type="Gene3D" id="3.40.630.30">
    <property type="match status" value="1"/>
</dbReference>
<accession>A0A1T4NPL1</accession>